<gene>
    <name evidence="2" type="ORF">FB45DRAFT_156394</name>
</gene>
<evidence type="ECO:0000256" key="1">
    <source>
        <dbReference type="SAM" id="MobiDB-lite"/>
    </source>
</evidence>
<feature type="compositionally biased region" description="Basic and acidic residues" evidence="1">
    <location>
        <begin position="145"/>
        <end position="155"/>
    </location>
</feature>
<evidence type="ECO:0000313" key="2">
    <source>
        <dbReference type="EMBL" id="KAJ7619326.1"/>
    </source>
</evidence>
<reference evidence="2" key="1">
    <citation type="submission" date="2023-03" db="EMBL/GenBank/DDBJ databases">
        <title>Massive genome expansion in bonnet fungi (Mycena s.s.) driven by repeated elements and novel gene families across ecological guilds.</title>
        <authorList>
            <consortium name="Lawrence Berkeley National Laboratory"/>
            <person name="Harder C.B."/>
            <person name="Miyauchi S."/>
            <person name="Viragh M."/>
            <person name="Kuo A."/>
            <person name="Thoen E."/>
            <person name="Andreopoulos B."/>
            <person name="Lu D."/>
            <person name="Skrede I."/>
            <person name="Drula E."/>
            <person name="Henrissat B."/>
            <person name="Morin E."/>
            <person name="Kohler A."/>
            <person name="Barry K."/>
            <person name="LaButti K."/>
            <person name="Morin E."/>
            <person name="Salamov A."/>
            <person name="Lipzen A."/>
            <person name="Mereny Z."/>
            <person name="Hegedus B."/>
            <person name="Baldrian P."/>
            <person name="Stursova M."/>
            <person name="Weitz H."/>
            <person name="Taylor A."/>
            <person name="Grigoriev I.V."/>
            <person name="Nagy L.G."/>
            <person name="Martin F."/>
            <person name="Kauserud H."/>
        </authorList>
    </citation>
    <scope>NUCLEOTIDE SEQUENCE</scope>
    <source>
        <strain evidence="2">9284</strain>
    </source>
</reference>
<dbReference type="AlphaFoldDB" id="A0AAD7BFF9"/>
<evidence type="ECO:0000313" key="3">
    <source>
        <dbReference type="Proteomes" id="UP001221142"/>
    </source>
</evidence>
<dbReference type="EMBL" id="JARKIF010000018">
    <property type="protein sequence ID" value="KAJ7619326.1"/>
    <property type="molecule type" value="Genomic_DNA"/>
</dbReference>
<organism evidence="2 3">
    <name type="scientific">Roridomyces roridus</name>
    <dbReference type="NCBI Taxonomy" id="1738132"/>
    <lineage>
        <taxon>Eukaryota</taxon>
        <taxon>Fungi</taxon>
        <taxon>Dikarya</taxon>
        <taxon>Basidiomycota</taxon>
        <taxon>Agaricomycotina</taxon>
        <taxon>Agaricomycetes</taxon>
        <taxon>Agaricomycetidae</taxon>
        <taxon>Agaricales</taxon>
        <taxon>Marasmiineae</taxon>
        <taxon>Mycenaceae</taxon>
        <taxon>Roridomyces</taxon>
    </lineage>
</organism>
<name>A0AAD7BFF9_9AGAR</name>
<protein>
    <submittedName>
        <fullName evidence="2">Uncharacterized protein</fullName>
    </submittedName>
</protein>
<proteinExistence type="predicted"/>
<keyword evidence="3" id="KW-1185">Reference proteome</keyword>
<sequence length="206" mass="22362">MSVTARGQVGQGSVWLESGALRHVELDVLTHPQCESTETSPASRGNIPANLNPKSDGVVHTMHGENRGLLKPLAPSLSNDTHRSRYVKHLLSEKLTKPEDSAGRTSTICLNSGKDSRDSTAHWHVEAITESKLPLRPVDDESSSQEEKNRDGRVSKRDHCLFWATRPKSQIGKVLTPTTVAVIGKMRTPGLPTGTENIGICANTTT</sequence>
<feature type="region of interest" description="Disordered" evidence="1">
    <location>
        <begin position="132"/>
        <end position="155"/>
    </location>
</feature>
<comment type="caution">
    <text evidence="2">The sequence shown here is derived from an EMBL/GenBank/DDBJ whole genome shotgun (WGS) entry which is preliminary data.</text>
</comment>
<feature type="region of interest" description="Disordered" evidence="1">
    <location>
        <begin position="97"/>
        <end position="116"/>
    </location>
</feature>
<accession>A0AAD7BFF9</accession>
<dbReference type="Proteomes" id="UP001221142">
    <property type="component" value="Unassembled WGS sequence"/>
</dbReference>